<sequence length="340" mass="36018">MSTSIRLAIDVMGGDFGPRCIIPAVARSLRQIPDLYVLLVGDAEQLASLCNKHRLPSGRIRCIPTTQIIHASDSPASVLRRKPDASMRVAIEQVRDGHADACLSAGNTGALMVLSRSILGTLDQIERPAIMAALPVAGKACYLLDLGANVDCTALQLVQFAVMGSEAARELSGLQEPRVGLLNIGSEVNKGSQRVREASELLRQHASLNYVGHVEGDGLFRGDADVVVCDGFVGNVVLKASEGLASYMQEELRQALTANLLLRCLSPLLRLALRPMNRRHDPGCYNGASLLGLKGVVVKSHGGADEDAFTAAIDRAAQAGRSNLPQHIARRLGSAGPGSP</sequence>
<dbReference type="GO" id="GO:0016746">
    <property type="term" value="F:acyltransferase activity"/>
    <property type="evidence" value="ECO:0007669"/>
    <property type="project" value="UniProtKB-KW"/>
</dbReference>
<evidence type="ECO:0000313" key="12">
    <source>
        <dbReference type="Proteomes" id="UP000638188"/>
    </source>
</evidence>
<keyword evidence="11" id="KW-0012">Acyltransferase</keyword>
<dbReference type="InterPro" id="IPR012281">
    <property type="entry name" value="Phospholipid_synth_PlsX-like"/>
</dbReference>
<name>A0ABQ1PUV3_9GAMM</name>
<keyword evidence="7 10" id="KW-1208">Phospholipid metabolism</keyword>
<dbReference type="Proteomes" id="UP000638188">
    <property type="component" value="Unassembled WGS sequence"/>
</dbReference>
<reference evidence="12" key="1">
    <citation type="journal article" date="2019" name="Int. J. Syst. Evol. Microbiol.">
        <title>The Global Catalogue of Microorganisms (GCM) 10K type strain sequencing project: providing services to taxonomists for standard genome sequencing and annotation.</title>
        <authorList>
            <consortium name="The Broad Institute Genomics Platform"/>
            <consortium name="The Broad Institute Genome Sequencing Center for Infectious Disease"/>
            <person name="Wu L."/>
            <person name="Ma J."/>
        </authorList>
    </citation>
    <scope>NUCLEOTIDE SEQUENCE [LARGE SCALE GENOMIC DNA]</scope>
    <source>
        <strain evidence="12">CGMCC 1.12482</strain>
    </source>
</reference>
<dbReference type="PANTHER" id="PTHR30100">
    <property type="entry name" value="FATTY ACID/PHOSPHOLIPID SYNTHESIS PROTEIN PLSX"/>
    <property type="match status" value="1"/>
</dbReference>
<comment type="function">
    <text evidence="10">Catalyzes the reversible formation of acyl-phosphate (acyl-PO(4)) from acyl-[acyl-carrier-protein] (acyl-ACP). This enzyme utilizes acyl-ACP as fatty acyl donor, but not acyl-CoA.</text>
</comment>
<comment type="subunit">
    <text evidence="9 10">Homodimer. Probably interacts with PlsY.</text>
</comment>
<comment type="pathway">
    <text evidence="10">Lipid metabolism; phospholipid metabolism.</text>
</comment>
<protein>
    <recommendedName>
        <fullName evidence="8 10">Phosphate acyltransferase</fullName>
        <ecNumber evidence="8 10">2.3.1.274</ecNumber>
    </recommendedName>
    <alternativeName>
        <fullName evidence="10">Acyl-ACP phosphotransacylase</fullName>
    </alternativeName>
    <alternativeName>
        <fullName evidence="10">Acyl-[acyl-carrier-protein]--phosphate acyltransferase</fullName>
    </alternativeName>
    <alternativeName>
        <fullName evidence="10">Phosphate-acyl-ACP acyltransferase</fullName>
    </alternativeName>
</protein>
<dbReference type="SUPFAM" id="SSF53659">
    <property type="entry name" value="Isocitrate/Isopropylmalate dehydrogenase-like"/>
    <property type="match status" value="1"/>
</dbReference>
<keyword evidence="4 10" id="KW-0808">Transferase</keyword>
<dbReference type="PIRSF" id="PIRSF002465">
    <property type="entry name" value="Phsphlp_syn_PlsX"/>
    <property type="match status" value="1"/>
</dbReference>
<evidence type="ECO:0000256" key="5">
    <source>
        <dbReference type="ARBA" id="ARBA00023098"/>
    </source>
</evidence>
<keyword evidence="6 10" id="KW-0594">Phospholipid biosynthesis</keyword>
<comment type="catalytic activity">
    <reaction evidence="1 10">
        <text>a fatty acyl-[ACP] + phosphate = an acyl phosphate + holo-[ACP]</text>
        <dbReference type="Rhea" id="RHEA:42292"/>
        <dbReference type="Rhea" id="RHEA-COMP:9685"/>
        <dbReference type="Rhea" id="RHEA-COMP:14125"/>
        <dbReference type="ChEBI" id="CHEBI:43474"/>
        <dbReference type="ChEBI" id="CHEBI:59918"/>
        <dbReference type="ChEBI" id="CHEBI:64479"/>
        <dbReference type="ChEBI" id="CHEBI:138651"/>
        <dbReference type="EC" id="2.3.1.274"/>
    </reaction>
</comment>
<dbReference type="RefSeq" id="WP_150276787.1">
    <property type="nucleotide sequence ID" value="NZ_BMFF01000004.1"/>
</dbReference>
<organism evidence="11 12">
    <name type="scientific">Halopseudomonas salina</name>
    <dbReference type="NCBI Taxonomy" id="1323744"/>
    <lineage>
        <taxon>Bacteria</taxon>
        <taxon>Pseudomonadati</taxon>
        <taxon>Pseudomonadota</taxon>
        <taxon>Gammaproteobacteria</taxon>
        <taxon>Pseudomonadales</taxon>
        <taxon>Pseudomonadaceae</taxon>
        <taxon>Halopseudomonas</taxon>
    </lineage>
</organism>
<evidence type="ECO:0000313" key="11">
    <source>
        <dbReference type="EMBL" id="GGD04000.1"/>
    </source>
</evidence>
<dbReference type="EMBL" id="BMFF01000004">
    <property type="protein sequence ID" value="GGD04000.1"/>
    <property type="molecule type" value="Genomic_DNA"/>
</dbReference>
<comment type="subcellular location">
    <subcellularLocation>
        <location evidence="10">Cytoplasm</location>
    </subcellularLocation>
    <text evidence="10">Associated with the membrane possibly through PlsY.</text>
</comment>
<keyword evidence="12" id="KW-1185">Reference proteome</keyword>
<accession>A0ABQ1PUV3</accession>
<dbReference type="Gene3D" id="3.40.718.10">
    <property type="entry name" value="Isopropylmalate Dehydrogenase"/>
    <property type="match status" value="1"/>
</dbReference>
<keyword evidence="5 10" id="KW-0443">Lipid metabolism</keyword>
<keyword evidence="3 10" id="KW-0444">Lipid biosynthesis</keyword>
<evidence type="ECO:0000256" key="7">
    <source>
        <dbReference type="ARBA" id="ARBA00023264"/>
    </source>
</evidence>
<evidence type="ECO:0000256" key="1">
    <source>
        <dbReference type="ARBA" id="ARBA00001232"/>
    </source>
</evidence>
<dbReference type="InterPro" id="IPR003664">
    <property type="entry name" value="FA_synthesis"/>
</dbReference>
<evidence type="ECO:0000256" key="8">
    <source>
        <dbReference type="ARBA" id="ARBA00024069"/>
    </source>
</evidence>
<evidence type="ECO:0000256" key="2">
    <source>
        <dbReference type="ARBA" id="ARBA00022490"/>
    </source>
</evidence>
<dbReference type="Pfam" id="PF02504">
    <property type="entry name" value="FA_synthesis"/>
    <property type="match status" value="1"/>
</dbReference>
<proteinExistence type="inferred from homology"/>
<comment type="caution">
    <text evidence="11">The sequence shown here is derived from an EMBL/GenBank/DDBJ whole genome shotgun (WGS) entry which is preliminary data.</text>
</comment>
<evidence type="ECO:0000256" key="4">
    <source>
        <dbReference type="ARBA" id="ARBA00022679"/>
    </source>
</evidence>
<comment type="similarity">
    <text evidence="10">Belongs to the PlsX family.</text>
</comment>
<evidence type="ECO:0000256" key="3">
    <source>
        <dbReference type="ARBA" id="ARBA00022516"/>
    </source>
</evidence>
<dbReference type="NCBIfam" id="TIGR00182">
    <property type="entry name" value="plsX"/>
    <property type="match status" value="1"/>
</dbReference>
<evidence type="ECO:0000256" key="9">
    <source>
        <dbReference type="ARBA" id="ARBA00046608"/>
    </source>
</evidence>
<dbReference type="EC" id="2.3.1.274" evidence="8 10"/>
<gene>
    <name evidence="10 11" type="primary">plsX</name>
    <name evidence="11" type="ORF">GCM10007418_23880</name>
</gene>
<evidence type="ECO:0000256" key="10">
    <source>
        <dbReference type="HAMAP-Rule" id="MF_00019"/>
    </source>
</evidence>
<dbReference type="HAMAP" id="MF_00019">
    <property type="entry name" value="PlsX"/>
    <property type="match status" value="1"/>
</dbReference>
<keyword evidence="2 10" id="KW-0963">Cytoplasm</keyword>
<evidence type="ECO:0000256" key="6">
    <source>
        <dbReference type="ARBA" id="ARBA00023209"/>
    </source>
</evidence>
<dbReference type="PANTHER" id="PTHR30100:SF1">
    <property type="entry name" value="PHOSPHATE ACYLTRANSFERASE"/>
    <property type="match status" value="1"/>
</dbReference>